<dbReference type="Proteomes" id="UP000054558">
    <property type="component" value="Unassembled WGS sequence"/>
</dbReference>
<dbReference type="GO" id="GO:0009522">
    <property type="term" value="C:photosystem I"/>
    <property type="evidence" value="ECO:0007669"/>
    <property type="project" value="UniProtKB-KW"/>
</dbReference>
<feature type="binding site" evidence="7">
    <location>
        <position position="262"/>
    </location>
    <ligand>
        <name>chlorophyll a</name>
        <dbReference type="ChEBI" id="CHEBI:58416"/>
        <label>1</label>
    </ligand>
</feature>
<dbReference type="EMBL" id="DF237207">
    <property type="protein sequence ID" value="GAQ85853.1"/>
    <property type="molecule type" value="Genomic_DNA"/>
</dbReference>
<keyword evidence="4 8" id="KW-0602">Photosynthesis</keyword>
<dbReference type="GO" id="GO:0009416">
    <property type="term" value="P:response to light stimulus"/>
    <property type="evidence" value="ECO:0000318"/>
    <property type="project" value="GO_Central"/>
</dbReference>
<keyword evidence="8" id="KW-0793">Thylakoid</keyword>
<dbReference type="InterPro" id="IPR022796">
    <property type="entry name" value="Chloroa_b-bind"/>
</dbReference>
<evidence type="ECO:0000256" key="9">
    <source>
        <dbReference type="SAM" id="MobiDB-lite"/>
    </source>
</evidence>
<dbReference type="OrthoDB" id="423598at2759"/>
<evidence type="ECO:0000256" key="7">
    <source>
        <dbReference type="PIRSR" id="PIRSR601344-1"/>
    </source>
</evidence>
<dbReference type="GO" id="GO:0009523">
    <property type="term" value="C:photosystem II"/>
    <property type="evidence" value="ECO:0007669"/>
    <property type="project" value="UniProtKB-KW"/>
</dbReference>
<reference evidence="10 11" key="1">
    <citation type="journal article" date="2014" name="Nat. Commun.">
        <title>Klebsormidium flaccidum genome reveals primary factors for plant terrestrial adaptation.</title>
        <authorList>
            <person name="Hori K."/>
            <person name="Maruyama F."/>
            <person name="Fujisawa T."/>
            <person name="Togashi T."/>
            <person name="Yamamoto N."/>
            <person name="Seo M."/>
            <person name="Sato S."/>
            <person name="Yamada T."/>
            <person name="Mori H."/>
            <person name="Tajima N."/>
            <person name="Moriyama T."/>
            <person name="Ikeuchi M."/>
            <person name="Watanabe M."/>
            <person name="Wada H."/>
            <person name="Kobayashi K."/>
            <person name="Saito M."/>
            <person name="Masuda T."/>
            <person name="Sasaki-Sekimoto Y."/>
            <person name="Mashiguchi K."/>
            <person name="Awai K."/>
            <person name="Shimojima M."/>
            <person name="Masuda S."/>
            <person name="Iwai M."/>
            <person name="Nobusawa T."/>
            <person name="Narise T."/>
            <person name="Kondo S."/>
            <person name="Saito H."/>
            <person name="Sato R."/>
            <person name="Murakawa M."/>
            <person name="Ihara Y."/>
            <person name="Oshima-Yamada Y."/>
            <person name="Ohtaka K."/>
            <person name="Satoh M."/>
            <person name="Sonobe K."/>
            <person name="Ishii M."/>
            <person name="Ohtani R."/>
            <person name="Kanamori-Sato M."/>
            <person name="Honoki R."/>
            <person name="Miyazaki D."/>
            <person name="Mochizuki H."/>
            <person name="Umetsu J."/>
            <person name="Higashi K."/>
            <person name="Shibata D."/>
            <person name="Kamiya Y."/>
            <person name="Sato N."/>
            <person name="Nakamura Y."/>
            <person name="Tabata S."/>
            <person name="Ida S."/>
            <person name="Kurokawa K."/>
            <person name="Ohta H."/>
        </authorList>
    </citation>
    <scope>NUCLEOTIDE SEQUENCE [LARGE SCALE GENOMIC DNA]</scope>
    <source>
        <strain evidence="10 11">NIES-2285</strain>
    </source>
</reference>
<name>A0A1Y1I5T9_KLENI</name>
<feature type="binding site" evidence="7">
    <location>
        <position position="267"/>
    </location>
    <ligand>
        <name>chlorophyll a</name>
        <dbReference type="ChEBI" id="CHEBI:58416"/>
        <label>1</label>
    </ligand>
</feature>
<feature type="region of interest" description="Disordered" evidence="9">
    <location>
        <begin position="52"/>
        <end position="76"/>
    </location>
</feature>
<dbReference type="PANTHER" id="PTHR21649">
    <property type="entry name" value="CHLOROPHYLL A/B BINDING PROTEIN"/>
    <property type="match status" value="1"/>
</dbReference>
<evidence type="ECO:0000313" key="11">
    <source>
        <dbReference type="Proteomes" id="UP000054558"/>
    </source>
</evidence>
<keyword evidence="8" id="KW-0604">Photosystem II</keyword>
<dbReference type="GO" id="GO:0009535">
    <property type="term" value="C:chloroplast thylakoid membrane"/>
    <property type="evidence" value="ECO:0007669"/>
    <property type="project" value="UniProtKB-SubCell"/>
</dbReference>
<evidence type="ECO:0000256" key="1">
    <source>
        <dbReference type="ARBA" id="ARBA00004334"/>
    </source>
</evidence>
<gene>
    <name evidence="10" type="ORF">KFL_002580020</name>
</gene>
<accession>A0A1Y1I5T9</accession>
<evidence type="ECO:0000256" key="3">
    <source>
        <dbReference type="ARBA" id="ARBA00022528"/>
    </source>
</evidence>
<feature type="binding site" evidence="7">
    <location>
        <position position="279"/>
    </location>
    <ligand>
        <name>chlorophyll a</name>
        <dbReference type="ChEBI" id="CHEBI:58416"/>
        <label>1</label>
    </ligand>
</feature>
<evidence type="ECO:0000256" key="6">
    <source>
        <dbReference type="ARBA" id="ARBA00022991"/>
    </source>
</evidence>
<feature type="binding site" evidence="7">
    <location>
        <position position="161"/>
    </location>
    <ligand>
        <name>chlorophyll a</name>
        <dbReference type="ChEBI" id="CHEBI:58416"/>
        <label>1</label>
    </ligand>
</feature>
<comment type="similarity">
    <text evidence="8">Belongs to the light-harvesting chlorophyll a/b-binding (LHC) protein family.</text>
</comment>
<feature type="binding site" evidence="7">
    <location>
        <position position="201"/>
    </location>
    <ligand>
        <name>chlorophyll a</name>
        <dbReference type="ChEBI" id="CHEBI:58416"/>
        <label>1</label>
    </ligand>
</feature>
<keyword evidence="3 8" id="KW-0150">Chloroplast</keyword>
<sequence>MATSLSSLPSVSKLSGLGSCSTAARALGASNGAAVVARVGTKKVATTVKKAAAKVASKAPRPAASRRPASGPDRPLWYPGVQAPEWLDGSLPGDYGFDPLGLAKPAEYLQIDLDGLDQNKAVNKAGDVIGKVQKKAQLVDTKNAFQPYDEVFGLTRFRETELIHGRWAMLGVLGAVAVEALTGVHWQDAGKVELVDGASYLGLPLPFDLPTLTIIEVLLIGYIEFARNGVTDPEERIYPGGYFDPLNLASSPEKAAQLKVAELKHGRLAMVSALGFAVQAFATGTGPLDNLAQHLDSPTTNTIFDTLSK</sequence>
<dbReference type="OMA" id="ERPLWYP"/>
<comment type="function">
    <text evidence="8">The light-harvesting complex (LHC) functions as a light receptor, it captures and delivers excitation energy to photosystems with which it is closely associated.</text>
</comment>
<comment type="subcellular location">
    <subcellularLocation>
        <location evidence="1 8">Plastid</location>
        <location evidence="1 8">Chloroplast thylakoid membrane</location>
    </subcellularLocation>
</comment>
<dbReference type="AlphaFoldDB" id="A0A1Y1I5T9"/>
<evidence type="ECO:0000256" key="4">
    <source>
        <dbReference type="ARBA" id="ARBA00022531"/>
    </source>
</evidence>
<dbReference type="SUPFAM" id="SSF103511">
    <property type="entry name" value="Chlorophyll a-b binding protein"/>
    <property type="match status" value="1"/>
</dbReference>
<dbReference type="Pfam" id="PF00504">
    <property type="entry name" value="Chloroa_b-bind"/>
    <property type="match status" value="1"/>
</dbReference>
<keyword evidence="8" id="KW-0603">Photosystem I</keyword>
<keyword evidence="11" id="KW-1185">Reference proteome</keyword>
<keyword evidence="6 8" id="KW-0157">Chromophore</keyword>
<evidence type="ECO:0000256" key="8">
    <source>
        <dbReference type="RuleBase" id="RU363080"/>
    </source>
</evidence>
<protein>
    <recommendedName>
        <fullName evidence="8">Chlorophyll a-b binding protein, chloroplastic</fullName>
    </recommendedName>
</protein>
<keyword evidence="5 8" id="KW-0934">Plastid</keyword>
<evidence type="ECO:0000313" key="10">
    <source>
        <dbReference type="EMBL" id="GAQ85853.1"/>
    </source>
</evidence>
<feature type="binding site" evidence="7">
    <location>
        <position position="294"/>
    </location>
    <ligand>
        <name>chlorophyll a</name>
        <dbReference type="ChEBI" id="CHEBI:58416"/>
        <label>1</label>
    </ligand>
</feature>
<feature type="binding site" description="axial binding residue" evidence="7">
    <location>
        <position position="166"/>
    </location>
    <ligand>
        <name>chlorophyll b</name>
        <dbReference type="ChEBI" id="CHEBI:61721"/>
        <label>1</label>
    </ligand>
    <ligandPart>
        <name>Mg</name>
        <dbReference type="ChEBI" id="CHEBI:25107"/>
    </ligandPart>
</feature>
<feature type="binding site" evidence="7">
    <location>
        <position position="164"/>
    </location>
    <ligand>
        <name>chlorophyll a</name>
        <dbReference type="ChEBI" id="CHEBI:58416"/>
        <label>1</label>
    </ligand>
</feature>
<dbReference type="STRING" id="105231.A0A1Y1I5T9"/>
<dbReference type="Gene3D" id="1.10.3460.10">
    <property type="entry name" value="Chlorophyll a/b binding protein domain"/>
    <property type="match status" value="1"/>
</dbReference>
<keyword evidence="2 7" id="KW-0148">Chlorophyll</keyword>
<proteinExistence type="inferred from homology"/>
<evidence type="ECO:0000256" key="5">
    <source>
        <dbReference type="ARBA" id="ARBA00022640"/>
    </source>
</evidence>
<dbReference type="InterPro" id="IPR001344">
    <property type="entry name" value="Chloro_AB-bd_pln"/>
</dbReference>
<dbReference type="GO" id="GO:0009768">
    <property type="term" value="P:photosynthesis, light harvesting in photosystem I"/>
    <property type="evidence" value="ECO:0000318"/>
    <property type="project" value="GO_Central"/>
</dbReference>
<organism evidence="10 11">
    <name type="scientific">Klebsormidium nitens</name>
    <name type="common">Green alga</name>
    <name type="synonym">Ulothrix nitens</name>
    <dbReference type="NCBI Taxonomy" id="105231"/>
    <lineage>
        <taxon>Eukaryota</taxon>
        <taxon>Viridiplantae</taxon>
        <taxon>Streptophyta</taxon>
        <taxon>Klebsormidiophyceae</taxon>
        <taxon>Klebsormidiales</taxon>
        <taxon>Klebsormidiaceae</taxon>
        <taxon>Klebsormidium</taxon>
    </lineage>
</organism>
<evidence type="ECO:0000256" key="2">
    <source>
        <dbReference type="ARBA" id="ARBA00022494"/>
    </source>
</evidence>
<dbReference type="GO" id="GO:0016168">
    <property type="term" value="F:chlorophyll binding"/>
    <property type="evidence" value="ECO:0007669"/>
    <property type="project" value="UniProtKB-KW"/>
</dbReference>
<feature type="compositionally biased region" description="Low complexity" evidence="9">
    <location>
        <begin position="52"/>
        <end position="71"/>
    </location>
</feature>